<comment type="caution">
    <text evidence="3">The sequence shown here is derived from an EMBL/GenBank/DDBJ whole genome shotgun (WGS) entry which is preliminary data.</text>
</comment>
<dbReference type="Proteomes" id="UP001161017">
    <property type="component" value="Unassembled WGS sequence"/>
</dbReference>
<evidence type="ECO:0000259" key="2">
    <source>
        <dbReference type="Pfam" id="PF06985"/>
    </source>
</evidence>
<name>A0AA43TQS9_9LECA</name>
<reference evidence="3" key="1">
    <citation type="journal article" date="2023" name="Genome Biol. Evol.">
        <title>First Whole Genome Sequence and Flow Cytometry Genome Size Data for the Lichen-Forming Fungus Ramalina farinacea (Ascomycota).</title>
        <authorList>
            <person name="Llewellyn T."/>
            <person name="Mian S."/>
            <person name="Hill R."/>
            <person name="Leitch I.J."/>
            <person name="Gaya E."/>
        </authorList>
    </citation>
    <scope>NUCLEOTIDE SEQUENCE</scope>
    <source>
        <strain evidence="3">LIQ254RAFAR</strain>
    </source>
</reference>
<feature type="domain" description="Heterokaryon incompatibility" evidence="2">
    <location>
        <begin position="12"/>
        <end position="103"/>
    </location>
</feature>
<keyword evidence="4" id="KW-1185">Reference proteome</keyword>
<protein>
    <recommendedName>
        <fullName evidence="2">Heterokaryon incompatibility domain-containing protein</fullName>
    </recommendedName>
</protein>
<proteinExistence type="predicted"/>
<dbReference type="AlphaFoldDB" id="A0AA43TQS9"/>
<organism evidence="3 4">
    <name type="scientific">Ramalina farinacea</name>
    <dbReference type="NCBI Taxonomy" id="258253"/>
    <lineage>
        <taxon>Eukaryota</taxon>
        <taxon>Fungi</taxon>
        <taxon>Dikarya</taxon>
        <taxon>Ascomycota</taxon>
        <taxon>Pezizomycotina</taxon>
        <taxon>Lecanoromycetes</taxon>
        <taxon>OSLEUM clade</taxon>
        <taxon>Lecanoromycetidae</taxon>
        <taxon>Lecanorales</taxon>
        <taxon>Lecanorineae</taxon>
        <taxon>Ramalinaceae</taxon>
        <taxon>Ramalina</taxon>
    </lineage>
</organism>
<dbReference type="InterPro" id="IPR010730">
    <property type="entry name" value="HET"/>
</dbReference>
<sequence length="446" mass="51646">MEEIDNCLYQYYAILSHVWVKNDIDRGEVSFQDFALAKQHKNPNLAKIRECCSLAQKRGKRYVWIDTCCINKESSSELSEAINSMFDWYNFSDECYVYLDDVLWDTDNVQCDTAKSRVSFQRSKWFTRGWTLQELLAPNDVIFFDKNWLEIGHAKDLSQEIHQATGIEGKYLDSLEQASIAMKMSWAATRETTKWEDRAYSLLGLFDVNMPLLYGEGERKAFLRLQLEIIKQSDDESIFAWTSPKKEGILRSEDTGGMLALYPSWFADSKDIFLKASKEDARMPYAMTNKGLQFNIPIRHGRSYESQVYGERRSNATVPLNCWRKVRTDVQDRKTCVKAASERKEGITAQGNEIDVKEENEIREERQIDSETDDGSEDSGEGTSKARDMVIAIRLKRKGGIWQRTNCHSPFELRKRLPESFKQGSRTMEHRTAMVYVKQDGFARLA</sequence>
<evidence type="ECO:0000313" key="3">
    <source>
        <dbReference type="EMBL" id="MDI1487951.1"/>
    </source>
</evidence>
<accession>A0AA43TQS9</accession>
<feature type="region of interest" description="Disordered" evidence="1">
    <location>
        <begin position="340"/>
        <end position="388"/>
    </location>
</feature>
<evidence type="ECO:0000256" key="1">
    <source>
        <dbReference type="SAM" id="MobiDB-lite"/>
    </source>
</evidence>
<dbReference type="EMBL" id="JAPUFD010000006">
    <property type="protein sequence ID" value="MDI1487951.1"/>
    <property type="molecule type" value="Genomic_DNA"/>
</dbReference>
<feature type="compositionally biased region" description="Basic and acidic residues" evidence="1">
    <location>
        <begin position="354"/>
        <end position="369"/>
    </location>
</feature>
<dbReference type="Pfam" id="PF06985">
    <property type="entry name" value="HET"/>
    <property type="match status" value="1"/>
</dbReference>
<evidence type="ECO:0000313" key="4">
    <source>
        <dbReference type="Proteomes" id="UP001161017"/>
    </source>
</evidence>
<feature type="compositionally biased region" description="Acidic residues" evidence="1">
    <location>
        <begin position="370"/>
        <end position="380"/>
    </location>
</feature>
<gene>
    <name evidence="3" type="ORF">OHK93_007225</name>
</gene>
<dbReference type="PANTHER" id="PTHR10622:SF10">
    <property type="entry name" value="HET DOMAIN-CONTAINING PROTEIN"/>
    <property type="match status" value="1"/>
</dbReference>
<dbReference type="PANTHER" id="PTHR10622">
    <property type="entry name" value="HET DOMAIN-CONTAINING PROTEIN"/>
    <property type="match status" value="1"/>
</dbReference>